<dbReference type="GO" id="GO:0016020">
    <property type="term" value="C:membrane"/>
    <property type="evidence" value="ECO:0007669"/>
    <property type="project" value="UniProtKB-SubCell"/>
</dbReference>
<comment type="caution">
    <text evidence="7">The sequence shown here is derived from an EMBL/GenBank/DDBJ whole genome shotgun (WGS) entry which is preliminary data.</text>
</comment>
<dbReference type="InterPro" id="IPR020846">
    <property type="entry name" value="MFS_dom"/>
</dbReference>
<organism evidence="7 8">
    <name type="scientific">Tenebrio molitor</name>
    <name type="common">Yellow mealworm beetle</name>
    <dbReference type="NCBI Taxonomy" id="7067"/>
    <lineage>
        <taxon>Eukaryota</taxon>
        <taxon>Metazoa</taxon>
        <taxon>Ecdysozoa</taxon>
        <taxon>Arthropoda</taxon>
        <taxon>Hexapoda</taxon>
        <taxon>Insecta</taxon>
        <taxon>Pterygota</taxon>
        <taxon>Neoptera</taxon>
        <taxon>Endopterygota</taxon>
        <taxon>Coleoptera</taxon>
        <taxon>Polyphaga</taxon>
        <taxon>Cucujiformia</taxon>
        <taxon>Tenebrionidae</taxon>
        <taxon>Tenebrio</taxon>
    </lineage>
</organism>
<keyword evidence="3 5" id="KW-1133">Transmembrane helix</keyword>
<accession>A0A8J6HKM2</accession>
<evidence type="ECO:0000256" key="4">
    <source>
        <dbReference type="ARBA" id="ARBA00023136"/>
    </source>
</evidence>
<evidence type="ECO:0000313" key="8">
    <source>
        <dbReference type="Proteomes" id="UP000719412"/>
    </source>
</evidence>
<feature type="transmembrane region" description="Helical" evidence="5">
    <location>
        <begin position="7"/>
        <end position="27"/>
    </location>
</feature>
<evidence type="ECO:0000256" key="3">
    <source>
        <dbReference type="ARBA" id="ARBA00022989"/>
    </source>
</evidence>
<dbReference type="InterPro" id="IPR036259">
    <property type="entry name" value="MFS_trans_sf"/>
</dbReference>
<dbReference type="EMBL" id="JABDTM020021619">
    <property type="protein sequence ID" value="KAH0816394.1"/>
    <property type="molecule type" value="Genomic_DNA"/>
</dbReference>
<dbReference type="PANTHER" id="PTHR24064">
    <property type="entry name" value="SOLUTE CARRIER FAMILY 22 MEMBER"/>
    <property type="match status" value="1"/>
</dbReference>
<dbReference type="Gene3D" id="1.20.1250.20">
    <property type="entry name" value="MFS general substrate transporter like domains"/>
    <property type="match status" value="1"/>
</dbReference>
<evidence type="ECO:0000256" key="5">
    <source>
        <dbReference type="SAM" id="Phobius"/>
    </source>
</evidence>
<gene>
    <name evidence="7" type="ORF">GEV33_006397</name>
</gene>
<dbReference type="PROSITE" id="PS50850">
    <property type="entry name" value="MFS"/>
    <property type="match status" value="1"/>
</dbReference>
<evidence type="ECO:0000313" key="7">
    <source>
        <dbReference type="EMBL" id="KAH0816394.1"/>
    </source>
</evidence>
<sequence>MRLLAGTGCQMFFSAGYMLTAVFAIYVDNWRNLQLALTVPGLVFFCYWWFIPESTRWLLNQNRISEAKNLIKIAAKQNRVTITDDLLDNLLISDVKSDDQQQQNKANVLDIFKHSNLRKRSLIILFDWFANNITYYGLSWNTNNLGGNPYINFVISGAVEIPAYTFLLLTLNRWGRKFVMCGCMITAGLALLLTMAVPDDLQWLTVTLAMIGKLAITASYGAVYIFSTEQFPTVIRNAGLGAGSTCARIGSITSPYINVLAKFWGPLPLIIFGSLALIGGVMSLVLPETLNKKLPETMEEGESFGKKLKVQIDEEVPLNPELAKQAKIQTNGSIHSK</sequence>
<evidence type="ECO:0000256" key="1">
    <source>
        <dbReference type="ARBA" id="ARBA00004141"/>
    </source>
</evidence>
<dbReference type="Proteomes" id="UP000719412">
    <property type="component" value="Unassembled WGS sequence"/>
</dbReference>
<feature type="transmembrane region" description="Helical" evidence="5">
    <location>
        <begin position="121"/>
        <end position="138"/>
    </location>
</feature>
<dbReference type="AlphaFoldDB" id="A0A8J6HKM2"/>
<proteinExistence type="predicted"/>
<dbReference type="InterPro" id="IPR005828">
    <property type="entry name" value="MFS_sugar_transport-like"/>
</dbReference>
<name>A0A8J6HKM2_TENMO</name>
<feature type="transmembrane region" description="Helical" evidence="5">
    <location>
        <begin position="178"/>
        <end position="197"/>
    </location>
</feature>
<keyword evidence="4 5" id="KW-0472">Membrane</keyword>
<dbReference type="GO" id="GO:0022857">
    <property type="term" value="F:transmembrane transporter activity"/>
    <property type="evidence" value="ECO:0007669"/>
    <property type="project" value="InterPro"/>
</dbReference>
<feature type="transmembrane region" description="Helical" evidence="5">
    <location>
        <begin position="150"/>
        <end position="171"/>
    </location>
</feature>
<keyword evidence="8" id="KW-1185">Reference proteome</keyword>
<evidence type="ECO:0000259" key="6">
    <source>
        <dbReference type="PROSITE" id="PS50850"/>
    </source>
</evidence>
<feature type="transmembrane region" description="Helical" evidence="5">
    <location>
        <begin position="33"/>
        <end position="51"/>
    </location>
</feature>
<feature type="transmembrane region" description="Helical" evidence="5">
    <location>
        <begin position="203"/>
        <end position="226"/>
    </location>
</feature>
<comment type="subcellular location">
    <subcellularLocation>
        <location evidence="1">Membrane</location>
        <topology evidence="1">Multi-pass membrane protein</topology>
    </subcellularLocation>
</comment>
<feature type="domain" description="Major facilitator superfamily (MFS) profile" evidence="6">
    <location>
        <begin position="1"/>
        <end position="291"/>
    </location>
</feature>
<dbReference type="Pfam" id="PF00083">
    <property type="entry name" value="Sugar_tr"/>
    <property type="match status" value="1"/>
</dbReference>
<dbReference type="CDD" id="cd17317">
    <property type="entry name" value="MFS_SLC22"/>
    <property type="match status" value="1"/>
</dbReference>
<feature type="transmembrane region" description="Helical" evidence="5">
    <location>
        <begin position="263"/>
        <end position="286"/>
    </location>
</feature>
<protein>
    <recommendedName>
        <fullName evidence="6">Major facilitator superfamily (MFS) profile domain-containing protein</fullName>
    </recommendedName>
</protein>
<reference evidence="7" key="2">
    <citation type="submission" date="2021-08" db="EMBL/GenBank/DDBJ databases">
        <authorList>
            <person name="Eriksson T."/>
        </authorList>
    </citation>
    <scope>NUCLEOTIDE SEQUENCE</scope>
    <source>
        <strain evidence="7">Stoneville</strain>
        <tissue evidence="7">Whole head</tissue>
    </source>
</reference>
<reference evidence="7" key="1">
    <citation type="journal article" date="2020" name="J Insects Food Feed">
        <title>The yellow mealworm (Tenebrio molitor) genome: a resource for the emerging insects as food and feed industry.</title>
        <authorList>
            <person name="Eriksson T."/>
            <person name="Andere A."/>
            <person name="Kelstrup H."/>
            <person name="Emery V."/>
            <person name="Picard C."/>
        </authorList>
    </citation>
    <scope>NUCLEOTIDE SEQUENCE</scope>
    <source>
        <strain evidence="7">Stoneville</strain>
        <tissue evidence="7">Whole head</tissue>
    </source>
</reference>
<evidence type="ECO:0000256" key="2">
    <source>
        <dbReference type="ARBA" id="ARBA00022692"/>
    </source>
</evidence>
<dbReference type="SUPFAM" id="SSF103473">
    <property type="entry name" value="MFS general substrate transporter"/>
    <property type="match status" value="1"/>
</dbReference>
<keyword evidence="2 5" id="KW-0812">Transmembrane</keyword>